<protein>
    <submittedName>
        <fullName evidence="7">Transcription factor S-II, central domain-containing protein</fullName>
    </submittedName>
</protein>
<evidence type="ECO:0000256" key="3">
    <source>
        <dbReference type="ARBA" id="ARBA00022833"/>
    </source>
</evidence>
<comment type="caution">
    <text evidence="7">The sequence shown here is derived from an EMBL/GenBank/DDBJ whole genome shotgun (WGS) entry which is preliminary data.</text>
</comment>
<keyword evidence="1" id="KW-0479">Metal-binding</keyword>
<proteinExistence type="predicted"/>
<dbReference type="EMBL" id="MU070188">
    <property type="protein sequence ID" value="KAF5829228.1"/>
    <property type="molecule type" value="Genomic_DNA"/>
</dbReference>
<feature type="non-terminal residue" evidence="7">
    <location>
        <position position="1"/>
    </location>
</feature>
<evidence type="ECO:0000313" key="8">
    <source>
        <dbReference type="Proteomes" id="UP000815325"/>
    </source>
</evidence>
<keyword evidence="3" id="KW-0862">Zinc</keyword>
<dbReference type="SMART" id="SM00510">
    <property type="entry name" value="TFS2M"/>
    <property type="match status" value="1"/>
</dbReference>
<feature type="non-terminal residue" evidence="7">
    <location>
        <position position="219"/>
    </location>
</feature>
<organism evidence="7 8">
    <name type="scientific">Dunaliella salina</name>
    <name type="common">Green alga</name>
    <name type="synonym">Protococcus salinus</name>
    <dbReference type="NCBI Taxonomy" id="3046"/>
    <lineage>
        <taxon>Eukaryota</taxon>
        <taxon>Viridiplantae</taxon>
        <taxon>Chlorophyta</taxon>
        <taxon>core chlorophytes</taxon>
        <taxon>Chlorophyceae</taxon>
        <taxon>CS clade</taxon>
        <taxon>Chlamydomonadales</taxon>
        <taxon>Dunaliellaceae</taxon>
        <taxon>Dunaliella</taxon>
    </lineage>
</organism>
<evidence type="ECO:0000313" key="7">
    <source>
        <dbReference type="EMBL" id="KAF5829228.1"/>
    </source>
</evidence>
<keyword evidence="2" id="KW-0863">Zinc-finger</keyword>
<evidence type="ECO:0000256" key="5">
    <source>
        <dbReference type="SAM" id="MobiDB-lite"/>
    </source>
</evidence>
<name>A0ABQ7G3P2_DUNSA</name>
<dbReference type="PROSITE" id="PS51321">
    <property type="entry name" value="TFIIS_CENTRAL"/>
    <property type="match status" value="1"/>
</dbReference>
<dbReference type="InterPro" id="IPR003618">
    <property type="entry name" value="TFIIS_cen_dom"/>
</dbReference>
<dbReference type="InterPro" id="IPR036575">
    <property type="entry name" value="TFIIS_cen_dom_sf"/>
</dbReference>
<dbReference type="Gene3D" id="1.10.472.30">
    <property type="entry name" value="Transcription elongation factor S-II, central domain"/>
    <property type="match status" value="1"/>
</dbReference>
<evidence type="ECO:0000256" key="1">
    <source>
        <dbReference type="ARBA" id="ARBA00022723"/>
    </source>
</evidence>
<dbReference type="SUPFAM" id="SSF46942">
    <property type="entry name" value="Elongation factor TFIIS domain 2"/>
    <property type="match status" value="1"/>
</dbReference>
<keyword evidence="8" id="KW-1185">Reference proteome</keyword>
<keyword evidence="4" id="KW-0539">Nucleus</keyword>
<evidence type="ECO:0000259" key="6">
    <source>
        <dbReference type="PROSITE" id="PS51321"/>
    </source>
</evidence>
<accession>A0ABQ7G3P2</accession>
<gene>
    <name evidence="7" type="ORF">DUNSADRAFT_16386</name>
</gene>
<feature type="compositionally biased region" description="Gly residues" evidence="5">
    <location>
        <begin position="178"/>
        <end position="187"/>
    </location>
</feature>
<feature type="region of interest" description="Disordered" evidence="5">
    <location>
        <begin position="165"/>
        <end position="219"/>
    </location>
</feature>
<evidence type="ECO:0000256" key="4">
    <source>
        <dbReference type="ARBA" id="ARBA00023242"/>
    </source>
</evidence>
<feature type="compositionally biased region" description="Polar residues" evidence="5">
    <location>
        <begin position="210"/>
        <end position="219"/>
    </location>
</feature>
<dbReference type="Pfam" id="PF07500">
    <property type="entry name" value="TFIIS_M"/>
    <property type="match status" value="1"/>
</dbReference>
<sequence>AGGLSKEYKTKFRSLVFNLKDANNPDLRARVLQGELAPDALVLLSTAELASRQLSAWRQQKEEEFAKAKFLDDEAASKFSTAAAALLKSQRHSEMQKVNDKLINTQEALMGSGANARDDTQEGAQARAAAAAAAAAAGEAHHFDLVLPHSARPAAAAGGAHGAASAEAGAAGDQLEGKGPGEGGGAAGSADAVQGNGLSLGIGETLGPSKDNSTELTTT</sequence>
<dbReference type="Proteomes" id="UP000815325">
    <property type="component" value="Unassembled WGS sequence"/>
</dbReference>
<evidence type="ECO:0000256" key="2">
    <source>
        <dbReference type="ARBA" id="ARBA00022771"/>
    </source>
</evidence>
<dbReference type="PANTHER" id="PTHR11477:SF0">
    <property type="entry name" value="IP08861P-RELATED"/>
    <property type="match status" value="1"/>
</dbReference>
<feature type="domain" description="TFIIS central" evidence="6">
    <location>
        <begin position="1"/>
        <end position="77"/>
    </location>
</feature>
<dbReference type="PANTHER" id="PTHR11477">
    <property type="entry name" value="TRANSCRIPTION FACTOR S-II ZINC FINGER DOMAIN-CONTAINING PROTEIN"/>
    <property type="match status" value="1"/>
</dbReference>
<reference evidence="7" key="1">
    <citation type="submission" date="2017-08" db="EMBL/GenBank/DDBJ databases">
        <authorList>
            <person name="Polle J.E."/>
            <person name="Barry K."/>
            <person name="Cushman J."/>
            <person name="Schmutz J."/>
            <person name="Tran D."/>
            <person name="Hathwaick L.T."/>
            <person name="Yim W.C."/>
            <person name="Jenkins J."/>
            <person name="Mckie-Krisberg Z.M."/>
            <person name="Prochnik S."/>
            <person name="Lindquist E."/>
            <person name="Dockter R.B."/>
            <person name="Adam C."/>
            <person name="Molina H."/>
            <person name="Bunkerborg J."/>
            <person name="Jin E."/>
            <person name="Buchheim M."/>
            <person name="Magnuson J."/>
        </authorList>
    </citation>
    <scope>NUCLEOTIDE SEQUENCE</scope>
    <source>
        <strain evidence="7">CCAP 19/18</strain>
    </source>
</reference>